<feature type="binding site" evidence="4">
    <location>
        <begin position="87"/>
        <end position="92"/>
    </location>
    <ligand>
        <name>acetyl-CoA</name>
        <dbReference type="ChEBI" id="CHEBI:57288"/>
    </ligand>
</feature>
<dbReference type="AlphaFoldDB" id="A0A8J3LDV7"/>
<dbReference type="SUPFAM" id="SSF55729">
    <property type="entry name" value="Acyl-CoA N-acyltransferases (Nat)"/>
    <property type="match status" value="1"/>
</dbReference>
<evidence type="ECO:0000256" key="1">
    <source>
        <dbReference type="ARBA" id="ARBA00009213"/>
    </source>
</evidence>
<evidence type="ECO:0000256" key="3">
    <source>
        <dbReference type="ARBA" id="ARBA00023315"/>
    </source>
</evidence>
<feature type="binding site" evidence="4">
    <location>
        <begin position="79"/>
        <end position="81"/>
    </location>
    <ligand>
        <name>acetyl-CoA</name>
        <dbReference type="ChEBI" id="CHEBI:57288"/>
    </ligand>
</feature>
<dbReference type="InterPro" id="IPR025559">
    <property type="entry name" value="Eis_dom"/>
</dbReference>
<organism evidence="6 7">
    <name type="scientific">Catellatospora methionotrophica</name>
    <dbReference type="NCBI Taxonomy" id="121620"/>
    <lineage>
        <taxon>Bacteria</taxon>
        <taxon>Bacillati</taxon>
        <taxon>Actinomycetota</taxon>
        <taxon>Actinomycetes</taxon>
        <taxon>Micromonosporales</taxon>
        <taxon>Micromonosporaceae</taxon>
        <taxon>Catellatospora</taxon>
    </lineage>
</organism>
<dbReference type="Pfam" id="PF17668">
    <property type="entry name" value="Acetyltransf_17"/>
    <property type="match status" value="1"/>
</dbReference>
<proteinExistence type="inferred from homology"/>
<dbReference type="NCBIfam" id="NF002367">
    <property type="entry name" value="PRK01346.1-4"/>
    <property type="match status" value="1"/>
</dbReference>
<dbReference type="PANTHER" id="PTHR37817:SF1">
    <property type="entry name" value="N-ACETYLTRANSFERASE EIS"/>
    <property type="match status" value="1"/>
</dbReference>
<comment type="caution">
    <text evidence="6">The sequence shown here is derived from an EMBL/GenBank/DDBJ whole genome shotgun (WGS) entry which is preliminary data.</text>
</comment>
<dbReference type="GO" id="GO:0030649">
    <property type="term" value="P:aminoglycoside antibiotic catabolic process"/>
    <property type="evidence" value="ECO:0007669"/>
    <property type="project" value="TreeGrafter"/>
</dbReference>
<name>A0A8J3LDV7_9ACTN</name>
<keyword evidence="3 4" id="KW-0012">Acyltransferase</keyword>
<dbReference type="GO" id="GO:0034069">
    <property type="term" value="F:aminoglycoside N-acetyltransferase activity"/>
    <property type="evidence" value="ECO:0007669"/>
    <property type="project" value="TreeGrafter"/>
</dbReference>
<comment type="subunit">
    <text evidence="4">Homohexamer; trimer of dimers.</text>
</comment>
<dbReference type="PANTHER" id="PTHR37817">
    <property type="entry name" value="N-ACETYLTRANSFERASE EIS"/>
    <property type="match status" value="1"/>
</dbReference>
<dbReference type="InterPro" id="IPR041380">
    <property type="entry name" value="Acetyltransf_17"/>
</dbReference>
<keyword evidence="2 4" id="KW-0808">Transferase</keyword>
<dbReference type="InterPro" id="IPR000182">
    <property type="entry name" value="GNAT_dom"/>
</dbReference>
<dbReference type="Pfam" id="PF13530">
    <property type="entry name" value="SCP2_2"/>
    <property type="match status" value="1"/>
</dbReference>
<protein>
    <submittedName>
        <fullName evidence="6">UPF0256 protein</fullName>
    </submittedName>
</protein>
<evidence type="ECO:0000256" key="4">
    <source>
        <dbReference type="HAMAP-Rule" id="MF_01812"/>
    </source>
</evidence>
<evidence type="ECO:0000313" key="7">
    <source>
        <dbReference type="Proteomes" id="UP000660339"/>
    </source>
</evidence>
<feature type="active site" description="Proton donor" evidence="4">
    <location>
        <position position="120"/>
    </location>
</feature>
<dbReference type="InterPro" id="IPR051554">
    <property type="entry name" value="Acetyltransferase_Eis"/>
</dbReference>
<dbReference type="CDD" id="cd04301">
    <property type="entry name" value="NAT_SF"/>
    <property type="match status" value="1"/>
</dbReference>
<dbReference type="Gene3D" id="3.40.630.30">
    <property type="match status" value="2"/>
</dbReference>
<dbReference type="Gene3D" id="3.30.1050.10">
    <property type="entry name" value="SCP2 sterol-binding domain"/>
    <property type="match status" value="1"/>
</dbReference>
<evidence type="ECO:0000256" key="2">
    <source>
        <dbReference type="ARBA" id="ARBA00022679"/>
    </source>
</evidence>
<dbReference type="Pfam" id="PF13527">
    <property type="entry name" value="Acetyltransf_9"/>
    <property type="match status" value="1"/>
</dbReference>
<dbReference type="InterPro" id="IPR016181">
    <property type="entry name" value="Acyl_CoA_acyltransferase"/>
</dbReference>
<dbReference type="RefSeq" id="WP_166388353.1">
    <property type="nucleotide sequence ID" value="NZ_BAAATT010000026.1"/>
</dbReference>
<dbReference type="EMBL" id="BONJ01000003">
    <property type="protein sequence ID" value="GIG12730.1"/>
    <property type="molecule type" value="Genomic_DNA"/>
</dbReference>
<gene>
    <name evidence="6" type="ORF">Cme02nite_10620</name>
</gene>
<sequence length="410" mass="44571">MVTLRTGADGDFDQVNQLVQRTFLNDGGGREWDEERALFEPARSVLAVDGDEVVGHVGTYTRELTVPGGVLPAGFVTVVAVAGTHRRRGLASAMLTRQLGEIRDRGEPLALLWASEGGIYGRYGYGLASRRLGFEIDRREARIDGSRFDKTRLDGLRLSAGPAAGHRAQVTALYEQLRPSRPGFASRDSRWWDYRLADQAWHRGGSGPLQGVVCHDGDTPVGYALYRFRSDWDNSGPNGEIGVMEAIAATPAAYTMVWDFLLNVDLTRKVGLWLGAVDEPLQYLANDPRRLGMRMGDGLWARLLDVPAALSGRRYATEVDVVLDVVDELLPGSGGVFRLRGGPDHATCEPTTDEPHLRLDTATLAAVYLGGNSLGSLAAAGRVDELHPGSMTTTAPAFTWTRAPQGLEIF</sequence>
<feature type="domain" description="N-acetyltransferase" evidence="5">
    <location>
        <begin position="2"/>
        <end position="154"/>
    </location>
</feature>
<accession>A0A8J3LDV7</accession>
<dbReference type="InterPro" id="IPR036527">
    <property type="entry name" value="SCP2_sterol-bd_dom_sf"/>
</dbReference>
<dbReference type="PROSITE" id="PS51186">
    <property type="entry name" value="GNAT"/>
    <property type="match status" value="1"/>
</dbReference>
<keyword evidence="7" id="KW-1185">Reference proteome</keyword>
<feature type="active site" description="Proton acceptor; via carboxylate" evidence="4">
    <location>
        <position position="410"/>
    </location>
</feature>
<dbReference type="Proteomes" id="UP000660339">
    <property type="component" value="Unassembled WGS sequence"/>
</dbReference>
<dbReference type="HAMAP" id="MF_01812">
    <property type="entry name" value="Eis"/>
    <property type="match status" value="1"/>
</dbReference>
<dbReference type="SUPFAM" id="SSF55718">
    <property type="entry name" value="SCP-like"/>
    <property type="match status" value="1"/>
</dbReference>
<dbReference type="InterPro" id="IPR022902">
    <property type="entry name" value="NAcTrfase_Eis"/>
</dbReference>
<evidence type="ECO:0000313" key="6">
    <source>
        <dbReference type="EMBL" id="GIG12730.1"/>
    </source>
</evidence>
<feature type="binding site" evidence="4">
    <location>
        <begin position="115"/>
        <end position="116"/>
    </location>
    <ligand>
        <name>acetyl-CoA</name>
        <dbReference type="ChEBI" id="CHEBI:57288"/>
    </ligand>
</feature>
<reference evidence="6" key="1">
    <citation type="submission" date="2021-01" db="EMBL/GenBank/DDBJ databases">
        <title>Whole genome shotgun sequence of Catellatospora methionotrophica NBRC 14553.</title>
        <authorList>
            <person name="Komaki H."/>
            <person name="Tamura T."/>
        </authorList>
    </citation>
    <scope>NUCLEOTIDE SEQUENCE</scope>
    <source>
        <strain evidence="6">NBRC 14553</strain>
    </source>
</reference>
<comment type="similarity">
    <text evidence="1 4">Belongs to the acetyltransferase Eis family.</text>
</comment>
<evidence type="ECO:0000259" key="5">
    <source>
        <dbReference type="PROSITE" id="PS51186"/>
    </source>
</evidence>